<dbReference type="Proteomes" id="UP001279734">
    <property type="component" value="Unassembled WGS sequence"/>
</dbReference>
<dbReference type="CDD" id="cd09629">
    <property type="entry name" value="DOMON_CIL1_like"/>
    <property type="match status" value="1"/>
</dbReference>
<keyword evidence="10" id="KW-1185">Reference proteome</keyword>
<feature type="chain" id="PRO_5042107213" description="DOMON domain-containing protein" evidence="7">
    <location>
        <begin position="26"/>
        <end position="259"/>
    </location>
</feature>
<sequence>MASLQFSSILLCFSVVFLLSPSAYSQTCKSQKFTGKRTFETCADLPYLKAYLHWTLDSSKSSLSIAYTAPPAASTGWVGWGINPNSPTMVGSQALIAFPLSNGSLTVKPYDLKSYQSIVQQQLSYAVSNLSAESSGGSITIFATWALPAKTTKVNQVWQVGSTVVNGTPQRHALQADNLSSKEVLNLVETAAAPAESPTGSSGSGGSQAESPTGSSGSGSGSSPAPTGGNSGAGESTMRTKNEWVCGVLTFAAAFALLF</sequence>
<dbReference type="GO" id="GO:0016020">
    <property type="term" value="C:membrane"/>
    <property type="evidence" value="ECO:0007669"/>
    <property type="project" value="UniProtKB-SubCell"/>
</dbReference>
<organism evidence="9 10">
    <name type="scientific">Nepenthes gracilis</name>
    <name type="common">Slender pitcher plant</name>
    <dbReference type="NCBI Taxonomy" id="150966"/>
    <lineage>
        <taxon>Eukaryota</taxon>
        <taxon>Viridiplantae</taxon>
        <taxon>Streptophyta</taxon>
        <taxon>Embryophyta</taxon>
        <taxon>Tracheophyta</taxon>
        <taxon>Spermatophyta</taxon>
        <taxon>Magnoliopsida</taxon>
        <taxon>eudicotyledons</taxon>
        <taxon>Gunneridae</taxon>
        <taxon>Pentapetalae</taxon>
        <taxon>Caryophyllales</taxon>
        <taxon>Nepenthaceae</taxon>
        <taxon>Nepenthes</taxon>
    </lineage>
</organism>
<dbReference type="PANTHER" id="PTHR23130">
    <property type="entry name" value="CYTOCHROME B561 AND DOMON DOMAIN-CONTAINING PROTEIN"/>
    <property type="match status" value="1"/>
</dbReference>
<protein>
    <recommendedName>
        <fullName evidence="8">DOMON domain-containing protein</fullName>
    </recommendedName>
</protein>
<feature type="region of interest" description="Disordered" evidence="6">
    <location>
        <begin position="192"/>
        <end position="237"/>
    </location>
</feature>
<name>A0AAD3TK22_NEPGR</name>
<evidence type="ECO:0000256" key="1">
    <source>
        <dbReference type="ARBA" id="ARBA00004370"/>
    </source>
</evidence>
<evidence type="ECO:0000256" key="7">
    <source>
        <dbReference type="SAM" id="SignalP"/>
    </source>
</evidence>
<feature type="domain" description="DOMON" evidence="8">
    <location>
        <begin position="48"/>
        <end position="161"/>
    </location>
</feature>
<gene>
    <name evidence="9" type="ORF">Nepgr_032813</name>
</gene>
<reference evidence="9" key="1">
    <citation type="submission" date="2023-05" db="EMBL/GenBank/DDBJ databases">
        <title>Nepenthes gracilis genome sequencing.</title>
        <authorList>
            <person name="Fukushima K."/>
        </authorList>
    </citation>
    <scope>NUCLEOTIDE SEQUENCE</scope>
    <source>
        <strain evidence="9">SING2019-196</strain>
    </source>
</reference>
<dbReference type="PANTHER" id="PTHR23130:SF157">
    <property type="entry name" value="AUXIN-INDUCED IN ROOT CULTURES PROTEIN 12"/>
    <property type="match status" value="1"/>
</dbReference>
<evidence type="ECO:0000256" key="5">
    <source>
        <dbReference type="ARBA" id="ARBA00023136"/>
    </source>
</evidence>
<dbReference type="Pfam" id="PF04526">
    <property type="entry name" value="DUF568"/>
    <property type="match status" value="1"/>
</dbReference>
<keyword evidence="3 7" id="KW-0732">Signal</keyword>
<feature type="signal peptide" evidence="7">
    <location>
        <begin position="1"/>
        <end position="25"/>
    </location>
</feature>
<keyword evidence="4" id="KW-0249">Electron transport</keyword>
<evidence type="ECO:0000256" key="3">
    <source>
        <dbReference type="ARBA" id="ARBA00022729"/>
    </source>
</evidence>
<comment type="caution">
    <text evidence="9">The sequence shown here is derived from an EMBL/GenBank/DDBJ whole genome shotgun (WGS) entry which is preliminary data.</text>
</comment>
<dbReference type="PROSITE" id="PS50836">
    <property type="entry name" value="DOMON"/>
    <property type="match status" value="1"/>
</dbReference>
<keyword evidence="5" id="KW-0472">Membrane</keyword>
<evidence type="ECO:0000313" key="9">
    <source>
        <dbReference type="EMBL" id="GMH30970.1"/>
    </source>
</evidence>
<keyword evidence="2" id="KW-0813">Transport</keyword>
<evidence type="ECO:0000313" key="10">
    <source>
        <dbReference type="Proteomes" id="UP001279734"/>
    </source>
</evidence>
<proteinExistence type="predicted"/>
<dbReference type="AlphaFoldDB" id="A0AAD3TK22"/>
<comment type="subcellular location">
    <subcellularLocation>
        <location evidence="1">Membrane</location>
    </subcellularLocation>
</comment>
<dbReference type="InterPro" id="IPR045265">
    <property type="entry name" value="AIR12_DOMON"/>
</dbReference>
<evidence type="ECO:0000259" key="8">
    <source>
        <dbReference type="PROSITE" id="PS50836"/>
    </source>
</evidence>
<evidence type="ECO:0000256" key="4">
    <source>
        <dbReference type="ARBA" id="ARBA00022982"/>
    </source>
</evidence>
<evidence type="ECO:0000256" key="2">
    <source>
        <dbReference type="ARBA" id="ARBA00022448"/>
    </source>
</evidence>
<dbReference type="InterPro" id="IPR005018">
    <property type="entry name" value="DOMON_domain"/>
</dbReference>
<evidence type="ECO:0000256" key="6">
    <source>
        <dbReference type="SAM" id="MobiDB-lite"/>
    </source>
</evidence>
<accession>A0AAD3TK22</accession>
<feature type="compositionally biased region" description="Low complexity" evidence="6">
    <location>
        <begin position="192"/>
        <end position="228"/>
    </location>
</feature>
<dbReference type="EMBL" id="BSYO01000039">
    <property type="protein sequence ID" value="GMH30970.1"/>
    <property type="molecule type" value="Genomic_DNA"/>
</dbReference>